<dbReference type="PANTHER" id="PTHR22762">
    <property type="entry name" value="ALPHA-GLUCOSIDASE"/>
    <property type="match status" value="1"/>
</dbReference>
<feature type="domain" description="Glycoside hydrolase family 31 TIM barrel" evidence="6">
    <location>
        <begin position="1"/>
        <end position="89"/>
    </location>
</feature>
<dbReference type="Gene3D" id="3.20.20.80">
    <property type="entry name" value="Glycosidases"/>
    <property type="match status" value="1"/>
</dbReference>
<dbReference type="InterPro" id="IPR030459">
    <property type="entry name" value="Glyco_hydro_31_CS"/>
</dbReference>
<dbReference type="AlphaFoldDB" id="A0AAV0VY07"/>
<comment type="caution">
    <text evidence="8">The sequence shown here is derived from an EMBL/GenBank/DDBJ whole genome shotgun (WGS) entry which is preliminary data.</text>
</comment>
<dbReference type="InterPro" id="IPR013780">
    <property type="entry name" value="Glyco_hydro_b"/>
</dbReference>
<dbReference type="EMBL" id="CARXXK010000001">
    <property type="protein sequence ID" value="CAI6348550.1"/>
    <property type="molecule type" value="Genomic_DNA"/>
</dbReference>
<evidence type="ECO:0000256" key="4">
    <source>
        <dbReference type="ARBA" id="ARBA00023295"/>
    </source>
</evidence>
<accession>A0AAV0VY07</accession>
<evidence type="ECO:0000259" key="6">
    <source>
        <dbReference type="Pfam" id="PF01055"/>
    </source>
</evidence>
<name>A0AAV0VY07_9HEMI</name>
<dbReference type="Proteomes" id="UP001160148">
    <property type="component" value="Unassembled WGS sequence"/>
</dbReference>
<evidence type="ECO:0000256" key="3">
    <source>
        <dbReference type="ARBA" id="ARBA00023180"/>
    </source>
</evidence>
<comment type="similarity">
    <text evidence="1 5">Belongs to the glycosyl hydrolase 31 family.</text>
</comment>
<evidence type="ECO:0000259" key="7">
    <source>
        <dbReference type="Pfam" id="PF21365"/>
    </source>
</evidence>
<dbReference type="FunFam" id="2.60.40.1180:FF:000001">
    <property type="entry name" value="Maltase-glucoamylase, intestinal"/>
    <property type="match status" value="1"/>
</dbReference>
<dbReference type="SUPFAM" id="SSF51445">
    <property type="entry name" value="(Trans)glycosidases"/>
    <property type="match status" value="1"/>
</dbReference>
<dbReference type="InterPro" id="IPR048395">
    <property type="entry name" value="Glyco_hydro_31_C"/>
</dbReference>
<dbReference type="Pfam" id="PF01055">
    <property type="entry name" value="Glyco_hydro_31_2nd"/>
    <property type="match status" value="1"/>
</dbReference>
<evidence type="ECO:0000313" key="8">
    <source>
        <dbReference type="EMBL" id="CAI6348550.1"/>
    </source>
</evidence>
<evidence type="ECO:0008006" key="10">
    <source>
        <dbReference type="Google" id="ProtNLM"/>
    </source>
</evidence>
<evidence type="ECO:0000256" key="1">
    <source>
        <dbReference type="ARBA" id="ARBA00007806"/>
    </source>
</evidence>
<dbReference type="PANTHER" id="PTHR22762:SF131">
    <property type="entry name" value="GLYCOSIDE HYDROLASE FAMILY 31 N-TERMINAL DOMAIN-CONTAINING PROTEIN"/>
    <property type="match status" value="1"/>
</dbReference>
<keyword evidence="3" id="KW-0325">Glycoprotein</keyword>
<dbReference type="SUPFAM" id="SSF51011">
    <property type="entry name" value="Glycosyl hydrolase domain"/>
    <property type="match status" value="1"/>
</dbReference>
<keyword evidence="2 5" id="KW-0378">Hydrolase</keyword>
<proteinExistence type="inferred from homology"/>
<dbReference type="InterPro" id="IPR000322">
    <property type="entry name" value="Glyco_hydro_31_TIM"/>
</dbReference>
<dbReference type="Pfam" id="PF21365">
    <property type="entry name" value="Glyco_hydro_31_3rd"/>
    <property type="match status" value="1"/>
</dbReference>
<sequence>MKQSITDIINFNLFGIPLVGADICGFHHDTTVELCSRWIQLGAFYPFSRNHNGQYMIDQDPAALGSNVLSSARKSLITRYYLLPYLYSLFWKAHVYGETVVRPLFFEYPFDDNTYGIDTQFLWGAALLILPVLKEKNHHVYVYLPKDIWYDFYNKTVILSNGNHFVITAPADTIPLLIRGGYILPTQMAALTTKLSRQNHFELLVATKHDQSTGFLFFDDGKSLDSWKNDSYNKVQFKLVNTTFSSIVEMNSYIDDNFVLQNITVLGIKQGPTNSQVNGIPFNGFYFNKTEQVLYFKKLNLNLRMPFNLTW</sequence>
<gene>
    <name evidence="8" type="ORF">MEUPH1_LOCUS5214</name>
</gene>
<dbReference type="GO" id="GO:0005975">
    <property type="term" value="P:carbohydrate metabolic process"/>
    <property type="evidence" value="ECO:0007669"/>
    <property type="project" value="InterPro"/>
</dbReference>
<reference evidence="8 9" key="1">
    <citation type="submission" date="2023-01" db="EMBL/GenBank/DDBJ databases">
        <authorList>
            <person name="Whitehead M."/>
        </authorList>
    </citation>
    <scope>NUCLEOTIDE SEQUENCE [LARGE SCALE GENOMIC DNA]</scope>
</reference>
<evidence type="ECO:0000256" key="2">
    <source>
        <dbReference type="ARBA" id="ARBA00022801"/>
    </source>
</evidence>
<keyword evidence="9" id="KW-1185">Reference proteome</keyword>
<dbReference type="InterPro" id="IPR017853">
    <property type="entry name" value="GH"/>
</dbReference>
<dbReference type="PROSITE" id="PS00707">
    <property type="entry name" value="GLYCOSYL_HYDROL_F31_2"/>
    <property type="match status" value="1"/>
</dbReference>
<evidence type="ECO:0000313" key="9">
    <source>
        <dbReference type="Proteomes" id="UP001160148"/>
    </source>
</evidence>
<dbReference type="GO" id="GO:0004558">
    <property type="term" value="F:alpha-1,4-glucosidase activity"/>
    <property type="evidence" value="ECO:0007669"/>
    <property type="project" value="TreeGrafter"/>
</dbReference>
<dbReference type="Gene3D" id="2.60.40.1180">
    <property type="entry name" value="Golgi alpha-mannosidase II"/>
    <property type="match status" value="2"/>
</dbReference>
<protein>
    <recommendedName>
        <fullName evidence="10">Lysosomal alpha-glucosidase</fullName>
    </recommendedName>
</protein>
<keyword evidence="4 5" id="KW-0326">Glycosidase</keyword>
<organism evidence="8 9">
    <name type="scientific">Macrosiphum euphorbiae</name>
    <name type="common">potato aphid</name>
    <dbReference type="NCBI Taxonomy" id="13131"/>
    <lineage>
        <taxon>Eukaryota</taxon>
        <taxon>Metazoa</taxon>
        <taxon>Ecdysozoa</taxon>
        <taxon>Arthropoda</taxon>
        <taxon>Hexapoda</taxon>
        <taxon>Insecta</taxon>
        <taxon>Pterygota</taxon>
        <taxon>Neoptera</taxon>
        <taxon>Paraneoptera</taxon>
        <taxon>Hemiptera</taxon>
        <taxon>Sternorrhyncha</taxon>
        <taxon>Aphidomorpha</taxon>
        <taxon>Aphidoidea</taxon>
        <taxon>Aphididae</taxon>
        <taxon>Macrosiphini</taxon>
        <taxon>Macrosiphum</taxon>
    </lineage>
</organism>
<feature type="domain" description="Glycosyl hydrolase family 31 C-terminal" evidence="7">
    <location>
        <begin position="97"/>
        <end position="184"/>
    </location>
</feature>
<evidence type="ECO:0000256" key="5">
    <source>
        <dbReference type="RuleBase" id="RU361185"/>
    </source>
</evidence>